<evidence type="ECO:0000256" key="1">
    <source>
        <dbReference type="SAM" id="SignalP"/>
    </source>
</evidence>
<evidence type="ECO:0000313" key="2">
    <source>
        <dbReference type="EMBL" id="MFC6866495.1"/>
    </source>
</evidence>
<feature type="signal peptide" evidence="1">
    <location>
        <begin position="1"/>
        <end position="25"/>
    </location>
</feature>
<feature type="chain" id="PRO_5045928757" evidence="1">
    <location>
        <begin position="26"/>
        <end position="168"/>
    </location>
</feature>
<dbReference type="Proteomes" id="UP001596337">
    <property type="component" value="Unassembled WGS sequence"/>
</dbReference>
<dbReference type="PROSITE" id="PS51257">
    <property type="entry name" value="PROKAR_LIPOPROTEIN"/>
    <property type="match status" value="1"/>
</dbReference>
<protein>
    <submittedName>
        <fullName evidence="2">DUF2771 family protein</fullName>
    </submittedName>
</protein>
<evidence type="ECO:0000313" key="3">
    <source>
        <dbReference type="Proteomes" id="UP001596337"/>
    </source>
</evidence>
<name>A0ABW2BVB3_9PSEU</name>
<dbReference type="RefSeq" id="WP_345395576.1">
    <property type="nucleotide sequence ID" value="NZ_BAABLA010000024.1"/>
</dbReference>
<accession>A0ABW2BVB3</accession>
<keyword evidence="1" id="KW-0732">Signal</keyword>
<dbReference type="Pfam" id="PF10969">
    <property type="entry name" value="DUF2771"/>
    <property type="match status" value="1"/>
</dbReference>
<proteinExistence type="predicted"/>
<keyword evidence="3" id="KW-1185">Reference proteome</keyword>
<sequence length="168" mass="17665">MSARKTALGVLLGALALITTSCADAGPPEVSIYADGEHTRVAPLKYCDVLINDCDATPDARATLPIRPGEPVQISVPAEIAETPWLVNVQGLSADGTPLPVRQEFFAPGESHAYTARPANPGERLLVVEVLQLGGAYAGGTDGKPITDAEGNPQLLARGWWSLQLEAR</sequence>
<dbReference type="InterPro" id="IPR024495">
    <property type="entry name" value="DUF2771"/>
</dbReference>
<dbReference type="EMBL" id="JBHSXX010000001">
    <property type="protein sequence ID" value="MFC6866495.1"/>
    <property type="molecule type" value="Genomic_DNA"/>
</dbReference>
<comment type="caution">
    <text evidence="2">The sequence shown here is derived from an EMBL/GenBank/DDBJ whole genome shotgun (WGS) entry which is preliminary data.</text>
</comment>
<reference evidence="3" key="1">
    <citation type="journal article" date="2019" name="Int. J. Syst. Evol. Microbiol.">
        <title>The Global Catalogue of Microorganisms (GCM) 10K type strain sequencing project: providing services to taxonomists for standard genome sequencing and annotation.</title>
        <authorList>
            <consortium name="The Broad Institute Genomics Platform"/>
            <consortium name="The Broad Institute Genome Sequencing Center for Infectious Disease"/>
            <person name="Wu L."/>
            <person name="Ma J."/>
        </authorList>
    </citation>
    <scope>NUCLEOTIDE SEQUENCE [LARGE SCALE GENOMIC DNA]</scope>
    <source>
        <strain evidence="3">KCTC 32255</strain>
    </source>
</reference>
<organism evidence="2 3">
    <name type="scientific">Haloechinothrix salitolerans</name>
    <dbReference type="NCBI Taxonomy" id="926830"/>
    <lineage>
        <taxon>Bacteria</taxon>
        <taxon>Bacillati</taxon>
        <taxon>Actinomycetota</taxon>
        <taxon>Actinomycetes</taxon>
        <taxon>Pseudonocardiales</taxon>
        <taxon>Pseudonocardiaceae</taxon>
        <taxon>Haloechinothrix</taxon>
    </lineage>
</organism>
<gene>
    <name evidence="2" type="ORF">ACFQGD_05000</name>
</gene>